<dbReference type="GO" id="GO:0007018">
    <property type="term" value="P:microtubule-based movement"/>
    <property type="evidence" value="ECO:0007669"/>
    <property type="project" value="InterPro"/>
</dbReference>
<evidence type="ECO:0000256" key="11">
    <source>
        <dbReference type="ARBA" id="ARBA00023175"/>
    </source>
</evidence>
<dbReference type="Pfam" id="PF12781">
    <property type="entry name" value="AAA_9"/>
    <property type="match status" value="1"/>
</dbReference>
<evidence type="ECO:0000256" key="6">
    <source>
        <dbReference type="ARBA" id="ARBA00022741"/>
    </source>
</evidence>
<dbReference type="InterPro" id="IPR035706">
    <property type="entry name" value="AAA_9"/>
</dbReference>
<comment type="caution">
    <text evidence="19">The sequence shown here is derived from an EMBL/GenBank/DDBJ whole genome shotgun (WGS) entry which is preliminary data.</text>
</comment>
<dbReference type="InterPro" id="IPR004273">
    <property type="entry name" value="Dynein_heavy_D6_P-loop"/>
</dbReference>
<keyword evidence="3" id="KW-0963">Cytoplasm</keyword>
<comment type="similarity">
    <text evidence="2">Belongs to the dynein heavy chain family.</text>
</comment>
<evidence type="ECO:0000313" key="19">
    <source>
        <dbReference type="EMBL" id="KAF6016385.1"/>
    </source>
</evidence>
<name>A0A7J7IRC5_BUGNE</name>
<feature type="domain" description="Dynein heavy chain AAA lid" evidence="17">
    <location>
        <begin position="613"/>
        <end position="749"/>
    </location>
</feature>
<dbReference type="Proteomes" id="UP000593567">
    <property type="component" value="Unassembled WGS sequence"/>
</dbReference>
<feature type="coiled-coil region" evidence="14">
    <location>
        <begin position="197"/>
        <end position="260"/>
    </location>
</feature>
<organism evidence="19 20">
    <name type="scientific">Bugula neritina</name>
    <name type="common">Brown bryozoan</name>
    <name type="synonym">Sertularia neritina</name>
    <dbReference type="NCBI Taxonomy" id="10212"/>
    <lineage>
        <taxon>Eukaryota</taxon>
        <taxon>Metazoa</taxon>
        <taxon>Spiralia</taxon>
        <taxon>Lophotrochozoa</taxon>
        <taxon>Bryozoa</taxon>
        <taxon>Gymnolaemata</taxon>
        <taxon>Cheilostomatida</taxon>
        <taxon>Flustrina</taxon>
        <taxon>Buguloidea</taxon>
        <taxon>Bugulidae</taxon>
        <taxon>Bugula</taxon>
    </lineage>
</organism>
<keyword evidence="10" id="KW-0969">Cilium</keyword>
<keyword evidence="5" id="KW-0677">Repeat</keyword>
<protein>
    <submittedName>
        <fullName evidence="19">DNAH9</fullName>
    </submittedName>
</protein>
<evidence type="ECO:0000256" key="12">
    <source>
        <dbReference type="ARBA" id="ARBA00023212"/>
    </source>
</evidence>
<dbReference type="GO" id="GO:0051959">
    <property type="term" value="F:dynein light intermediate chain binding"/>
    <property type="evidence" value="ECO:0007669"/>
    <property type="project" value="InterPro"/>
</dbReference>
<evidence type="ECO:0000259" key="15">
    <source>
        <dbReference type="Pfam" id="PF03028"/>
    </source>
</evidence>
<accession>A0A7J7IRC5</accession>
<dbReference type="Gene3D" id="1.10.8.1220">
    <property type="match status" value="1"/>
</dbReference>
<dbReference type="InterPro" id="IPR026983">
    <property type="entry name" value="DHC"/>
</dbReference>
<dbReference type="Gene3D" id="3.40.50.300">
    <property type="entry name" value="P-loop containing nucleotide triphosphate hydrolases"/>
    <property type="match status" value="2"/>
</dbReference>
<keyword evidence="9 14" id="KW-0175">Coiled coil</keyword>
<evidence type="ECO:0000256" key="14">
    <source>
        <dbReference type="SAM" id="Coils"/>
    </source>
</evidence>
<evidence type="ECO:0000256" key="9">
    <source>
        <dbReference type="ARBA" id="ARBA00023054"/>
    </source>
</evidence>
<dbReference type="FunFam" id="1.10.8.720:FF:000002">
    <property type="entry name" value="Dynein heavy chain 9, axonemal"/>
    <property type="match status" value="1"/>
</dbReference>
<dbReference type="Gene3D" id="6.10.140.1060">
    <property type="match status" value="1"/>
</dbReference>
<evidence type="ECO:0000256" key="10">
    <source>
        <dbReference type="ARBA" id="ARBA00023069"/>
    </source>
</evidence>
<dbReference type="FunFam" id="1.10.8.1220:FF:000001">
    <property type="entry name" value="Dynein axonemal heavy chain 5"/>
    <property type="match status" value="1"/>
</dbReference>
<dbReference type="EMBL" id="VXIV02003546">
    <property type="protein sequence ID" value="KAF6016385.1"/>
    <property type="molecule type" value="Genomic_DNA"/>
</dbReference>
<dbReference type="GO" id="GO:0030286">
    <property type="term" value="C:dynein complex"/>
    <property type="evidence" value="ECO:0007669"/>
    <property type="project" value="UniProtKB-KW"/>
</dbReference>
<dbReference type="PANTHER" id="PTHR46961">
    <property type="entry name" value="DYNEIN HEAVY CHAIN 1, AXONEMAL-LIKE PROTEIN"/>
    <property type="match status" value="1"/>
</dbReference>
<keyword evidence="11" id="KW-0505">Motor protein</keyword>
<dbReference type="Pfam" id="PF18198">
    <property type="entry name" value="AAA_lid_11"/>
    <property type="match status" value="1"/>
</dbReference>
<dbReference type="InterPro" id="IPR043160">
    <property type="entry name" value="Dynein_C_barrel"/>
</dbReference>
<evidence type="ECO:0000259" key="16">
    <source>
        <dbReference type="Pfam" id="PF12781"/>
    </source>
</evidence>
<dbReference type="Pfam" id="PF18199">
    <property type="entry name" value="Dynein_C"/>
    <property type="match status" value="1"/>
</dbReference>
<keyword evidence="4" id="KW-0493">Microtubule</keyword>
<dbReference type="FunFam" id="3.10.490.20:FF:000002">
    <property type="entry name" value="Dynein axonemal heavy chain 17"/>
    <property type="match status" value="1"/>
</dbReference>
<proteinExistence type="inferred from homology"/>
<gene>
    <name evidence="19" type="ORF">EB796_025314</name>
</gene>
<dbReference type="InterPro" id="IPR041658">
    <property type="entry name" value="AAA_lid_11"/>
</dbReference>
<keyword evidence="12" id="KW-0206">Cytoskeleton</keyword>
<reference evidence="19" key="1">
    <citation type="submission" date="2020-06" db="EMBL/GenBank/DDBJ databases">
        <title>Draft genome of Bugula neritina, a colonial animal packing powerful symbionts and potential medicines.</title>
        <authorList>
            <person name="Rayko M."/>
        </authorList>
    </citation>
    <scope>NUCLEOTIDE SEQUENCE [LARGE SCALE GENOMIC DNA]</scope>
    <source>
        <strain evidence="19">Kwan_BN1</strain>
    </source>
</reference>
<dbReference type="InterPro" id="IPR041228">
    <property type="entry name" value="Dynein_C"/>
</dbReference>
<feature type="domain" description="Dynein heavy chain ATP-binding dynein motor region" evidence="16">
    <location>
        <begin position="36"/>
        <end position="253"/>
    </location>
</feature>
<evidence type="ECO:0000256" key="3">
    <source>
        <dbReference type="ARBA" id="ARBA00022490"/>
    </source>
</evidence>
<keyword evidence="8" id="KW-0243">Dynein</keyword>
<dbReference type="InterPro" id="IPR027417">
    <property type="entry name" value="P-loop_NTPase"/>
</dbReference>
<evidence type="ECO:0000256" key="13">
    <source>
        <dbReference type="ARBA" id="ARBA00023273"/>
    </source>
</evidence>
<keyword evidence="13" id="KW-0966">Cell projection</keyword>
<evidence type="ECO:0000256" key="8">
    <source>
        <dbReference type="ARBA" id="ARBA00023017"/>
    </source>
</evidence>
<dbReference type="OrthoDB" id="10251809at2759"/>
<dbReference type="GO" id="GO:0005874">
    <property type="term" value="C:microtubule"/>
    <property type="evidence" value="ECO:0007669"/>
    <property type="project" value="UniProtKB-KW"/>
</dbReference>
<dbReference type="FunFam" id="3.40.50.300:FF:000049">
    <property type="entry name" value="Dynein, axonemal, heavy chain 5"/>
    <property type="match status" value="1"/>
</dbReference>
<keyword evidence="7" id="KW-0067">ATP-binding</keyword>
<evidence type="ECO:0000313" key="20">
    <source>
        <dbReference type="Proteomes" id="UP000593567"/>
    </source>
</evidence>
<dbReference type="GO" id="GO:0005524">
    <property type="term" value="F:ATP binding"/>
    <property type="evidence" value="ECO:0007669"/>
    <property type="project" value="UniProtKB-KW"/>
</dbReference>
<evidence type="ECO:0000256" key="5">
    <source>
        <dbReference type="ARBA" id="ARBA00022737"/>
    </source>
</evidence>
<comment type="subcellular location">
    <subcellularLocation>
        <location evidence="1">Cytoplasm</location>
        <location evidence="1">Cytoskeleton</location>
        <location evidence="1">Cilium axoneme</location>
    </subcellularLocation>
</comment>
<dbReference type="Gene3D" id="1.20.1270.280">
    <property type="match status" value="1"/>
</dbReference>
<dbReference type="GO" id="GO:0005930">
    <property type="term" value="C:axoneme"/>
    <property type="evidence" value="ECO:0007669"/>
    <property type="project" value="UniProtKB-SubCell"/>
</dbReference>
<dbReference type="Gene3D" id="3.10.490.20">
    <property type="match status" value="1"/>
</dbReference>
<feature type="domain" description="Dynein heavy chain region D6 P-loop" evidence="15">
    <location>
        <begin position="481"/>
        <end position="577"/>
    </location>
</feature>
<evidence type="ECO:0000259" key="17">
    <source>
        <dbReference type="Pfam" id="PF18198"/>
    </source>
</evidence>
<dbReference type="PANTHER" id="PTHR46961:SF16">
    <property type="entry name" value="DYNEIN AXONEMAL HEAVY CHAIN 17-RELATED"/>
    <property type="match status" value="1"/>
</dbReference>
<evidence type="ECO:0000259" key="18">
    <source>
        <dbReference type="Pfam" id="PF18199"/>
    </source>
</evidence>
<feature type="domain" description="Dynein heavy chain C-terminal" evidence="18">
    <location>
        <begin position="756"/>
        <end position="1052"/>
    </location>
</feature>
<sequence>MDNHWLPFLKKLKTPIPATPDLDPLSMLTDDAQIASWNNEGLPSDRMSTENATILCNCERWPLMIDPQLQGIKWVKNRYSDNLIVVRLGQKGYLDRIEHAVMSGDVVLIESIEESIDPVLDPLLGRNLIKKGRYIKMGDKEVEYNKAFKLILQTKLANPHYKPEMQAQTTLINFTVTRDGLEDQLLAQVVAVERPDLEQLKSDLTRQQNEFKILLKKLEDDLLARLSAAEGDFLGDTALVENLETTKSTATEIAEKVEQAKVTEVQINEAREHYRLAAARASLLYFILNELFKINPMYQFSLKAFSIVFGKAIEKAEPADEVKVRVLNLIDCITFSVFNYTSRGLFEKDKLIFVSQMCFAILMSSKAINTVELDFLLRFPAQPNVVSPVDFLNHNSWGGIKALANMEEFRNLDRDIEGSAKRWKKFVESECPEKEKFPQEWKNKNSLQKLCMMRALRPDRMSYAMVDFVSEMLGSKYVEGTPVFFILSPGVDPLKDVEALGKKLGFTLDKKNFHNISLGQGQEIVAEQAMDLAAKDGHWVVLQNVHLVAKWLSTLERKLEEHSLTAHDGYRGILESAIKITNEPPTGMTANLHKALDNFNQDTLEMCARENEFRSILFALCYFHAVVCERRKFGPQGWNRVYPYNTGDLTISAMVLYNYLEANAKVPWQDLRYLFGEIMYGGHITDDWDRKLCRTYLEEYMHPDMLEGELYLAPGFPLPPNSDYNGYHAYIDECLPPESPYLYGLHPNAEIEFLTTNSDALFKTVLEMQPRDASSGGGTGATKDERIKAILDEIVEKLPDEFNMYEIMNKVPPEERTPYVIVAFQECERMNGLTNEIRRSLKELDLGLKGELTITSDMENLGNSLFLDVVPDSWSKRAYPSLFGLSQWYADLLLRVKELETWVSDFQLPSAVWLAGFFNPQSFLTAIMQQMARKNEWPLDKMALQCDVTKKSREDMSGPPREGAYVHGLFMEGARWDTQSGMIGEARLKELAPAMPVMFIKAIPVDRMETKNVYECPVYKTKQRGPTFVWTFNLKTKEKAAKWILGGVALLLQV</sequence>
<evidence type="ECO:0000256" key="4">
    <source>
        <dbReference type="ARBA" id="ARBA00022701"/>
    </source>
</evidence>
<dbReference type="AlphaFoldDB" id="A0A7J7IRC5"/>
<dbReference type="Pfam" id="PF03028">
    <property type="entry name" value="Dynein_heavy"/>
    <property type="match status" value="1"/>
</dbReference>
<evidence type="ECO:0000256" key="7">
    <source>
        <dbReference type="ARBA" id="ARBA00022840"/>
    </source>
</evidence>
<dbReference type="GO" id="GO:0045505">
    <property type="term" value="F:dynein intermediate chain binding"/>
    <property type="evidence" value="ECO:0007669"/>
    <property type="project" value="InterPro"/>
</dbReference>
<dbReference type="InterPro" id="IPR042219">
    <property type="entry name" value="AAA_lid_11_sf"/>
</dbReference>
<dbReference type="GO" id="GO:0008569">
    <property type="term" value="F:minus-end-directed microtubule motor activity"/>
    <property type="evidence" value="ECO:0007669"/>
    <property type="project" value="InterPro"/>
</dbReference>
<dbReference type="GO" id="GO:0031514">
    <property type="term" value="C:motile cilium"/>
    <property type="evidence" value="ECO:0007669"/>
    <property type="project" value="UniProtKB-ARBA"/>
</dbReference>
<keyword evidence="20" id="KW-1185">Reference proteome</keyword>
<keyword evidence="6" id="KW-0547">Nucleotide-binding</keyword>
<evidence type="ECO:0000256" key="1">
    <source>
        <dbReference type="ARBA" id="ARBA00004430"/>
    </source>
</evidence>
<evidence type="ECO:0000256" key="2">
    <source>
        <dbReference type="ARBA" id="ARBA00008887"/>
    </source>
</evidence>
<dbReference type="Gene3D" id="1.10.8.720">
    <property type="entry name" value="Region D6 of dynein motor"/>
    <property type="match status" value="1"/>
</dbReference>
<dbReference type="FunFam" id="1.20.1270.280:FF:000003">
    <property type="entry name" value="Dynein axonemal heavy chain 17"/>
    <property type="match status" value="1"/>
</dbReference>